<organism evidence="7 8">
    <name type="scientific">Halalkalibacter kiskunsagensis</name>
    <dbReference type="NCBI Taxonomy" id="1548599"/>
    <lineage>
        <taxon>Bacteria</taxon>
        <taxon>Bacillati</taxon>
        <taxon>Bacillota</taxon>
        <taxon>Bacilli</taxon>
        <taxon>Bacillales</taxon>
        <taxon>Bacillaceae</taxon>
        <taxon>Halalkalibacter</taxon>
    </lineage>
</organism>
<name>A0ABV6KIA8_9BACI</name>
<dbReference type="EMBL" id="JBHLUX010000091">
    <property type="protein sequence ID" value="MFC0473052.1"/>
    <property type="molecule type" value="Genomic_DNA"/>
</dbReference>
<dbReference type="RefSeq" id="WP_335961009.1">
    <property type="nucleotide sequence ID" value="NZ_JAXBLX010000013.1"/>
</dbReference>
<evidence type="ECO:0000256" key="2">
    <source>
        <dbReference type="ARBA" id="ARBA00022759"/>
    </source>
</evidence>
<dbReference type="InterPro" id="IPR036237">
    <property type="entry name" value="Xyl_isomerase-like_sf"/>
</dbReference>
<dbReference type="PANTHER" id="PTHR31290">
    <property type="entry name" value="UV-DAMAGE ENDONUCLEASE"/>
    <property type="match status" value="1"/>
</dbReference>
<keyword evidence="2 7" id="KW-0255">Endonuclease</keyword>
<dbReference type="SUPFAM" id="SSF51658">
    <property type="entry name" value="Xylose isomerase-like"/>
    <property type="match status" value="1"/>
</dbReference>
<evidence type="ECO:0000256" key="4">
    <source>
        <dbReference type="ARBA" id="ARBA00022769"/>
    </source>
</evidence>
<dbReference type="InterPro" id="IPR004601">
    <property type="entry name" value="UvdE"/>
</dbReference>
<protein>
    <submittedName>
        <fullName evidence="7">UV DNA damage repair endonuclease UvsE</fullName>
    </submittedName>
</protein>
<evidence type="ECO:0000256" key="5">
    <source>
        <dbReference type="ARBA" id="ARBA00022801"/>
    </source>
</evidence>
<evidence type="ECO:0000313" key="7">
    <source>
        <dbReference type="EMBL" id="MFC0473052.1"/>
    </source>
</evidence>
<keyword evidence="4" id="KW-0228">DNA excision</keyword>
<evidence type="ECO:0000256" key="3">
    <source>
        <dbReference type="ARBA" id="ARBA00022763"/>
    </source>
</evidence>
<keyword evidence="3" id="KW-0227">DNA damage</keyword>
<sequence length="325" mass="37622">MDNNLSIRLGYVAMSMLLTNASPSKTVTVKQFEQMIDKEAGIRKLERVALTNLENCLRILKHNHAHDITFFRLSSRIVPLANHPLTEGWKYERTLAPMLKQLGDFINKKGMRVDFHPDHFVILNNNSKEILQQSLRTLLMHYKLFKGMGLSHIHRCVLHVGGKKQGREEGLEQFINNFGKIPRTIQEMIILENDDVNYPIEDVLYLGEKLHIPVVFDLHHYDVLHESTELLLLWERVANTWKDSPLPIKMHISSPKEGGNDRRHHDFIDSDRLYEFMKKIVGTVEHLDIMIEAKQKDVALLKLTEDLTKLLGIQVISPSSINLKF</sequence>
<dbReference type="Pfam" id="PF03851">
    <property type="entry name" value="UvdE"/>
    <property type="match status" value="1"/>
</dbReference>
<comment type="caution">
    <text evidence="7">The sequence shown here is derived from an EMBL/GenBank/DDBJ whole genome shotgun (WGS) entry which is preliminary data.</text>
</comment>
<keyword evidence="5" id="KW-0378">Hydrolase</keyword>
<keyword evidence="8" id="KW-1185">Reference proteome</keyword>
<dbReference type="GO" id="GO:0004519">
    <property type="term" value="F:endonuclease activity"/>
    <property type="evidence" value="ECO:0007669"/>
    <property type="project" value="UniProtKB-KW"/>
</dbReference>
<evidence type="ECO:0000256" key="1">
    <source>
        <dbReference type="ARBA" id="ARBA00022722"/>
    </source>
</evidence>
<dbReference type="Gene3D" id="3.20.20.150">
    <property type="entry name" value="Divalent-metal-dependent TIM barrel enzymes"/>
    <property type="match status" value="1"/>
</dbReference>
<dbReference type="PANTHER" id="PTHR31290:SF5">
    <property type="entry name" value="UV-DAMAGE ENDONUCLEASE"/>
    <property type="match status" value="1"/>
</dbReference>
<accession>A0ABV6KIA8</accession>
<gene>
    <name evidence="7" type="primary">uvsE</name>
    <name evidence="7" type="ORF">ACFFHM_21810</name>
</gene>
<reference evidence="7 8" key="1">
    <citation type="submission" date="2024-09" db="EMBL/GenBank/DDBJ databases">
        <authorList>
            <person name="Sun Q."/>
            <person name="Mori K."/>
        </authorList>
    </citation>
    <scope>NUCLEOTIDE SEQUENCE [LARGE SCALE GENOMIC DNA]</scope>
    <source>
        <strain evidence="7 8">NCAIM B.02610</strain>
    </source>
</reference>
<proteinExistence type="predicted"/>
<keyword evidence="1" id="KW-0540">Nuclease</keyword>
<dbReference type="Proteomes" id="UP001589838">
    <property type="component" value="Unassembled WGS sequence"/>
</dbReference>
<evidence type="ECO:0000313" key="8">
    <source>
        <dbReference type="Proteomes" id="UP001589838"/>
    </source>
</evidence>
<keyword evidence="6" id="KW-0234">DNA repair</keyword>
<evidence type="ECO:0000256" key="6">
    <source>
        <dbReference type="ARBA" id="ARBA00023204"/>
    </source>
</evidence>
<dbReference type="NCBIfam" id="TIGR00629">
    <property type="entry name" value="uvde"/>
    <property type="match status" value="1"/>
</dbReference>